<gene>
    <name evidence="1" type="ORF">QAD02_012347</name>
</gene>
<dbReference type="EMBL" id="CM056742">
    <property type="protein sequence ID" value="KAJ8676560.1"/>
    <property type="molecule type" value="Genomic_DNA"/>
</dbReference>
<protein>
    <submittedName>
        <fullName evidence="1">Uncharacterized protein</fullName>
    </submittedName>
</protein>
<dbReference type="Proteomes" id="UP001239111">
    <property type="component" value="Chromosome 2"/>
</dbReference>
<evidence type="ECO:0000313" key="2">
    <source>
        <dbReference type="Proteomes" id="UP001239111"/>
    </source>
</evidence>
<comment type="caution">
    <text evidence="1">The sequence shown here is derived from an EMBL/GenBank/DDBJ whole genome shotgun (WGS) entry which is preliminary data.</text>
</comment>
<proteinExistence type="predicted"/>
<name>A0ACC2P460_9HYME</name>
<accession>A0ACC2P460</accession>
<evidence type="ECO:0000313" key="1">
    <source>
        <dbReference type="EMBL" id="KAJ8676560.1"/>
    </source>
</evidence>
<reference evidence="1" key="1">
    <citation type="submission" date="2023-04" db="EMBL/GenBank/DDBJ databases">
        <title>A chromosome-level genome assembly of the parasitoid wasp Eretmocerus hayati.</title>
        <authorList>
            <person name="Zhong Y."/>
            <person name="Liu S."/>
            <person name="Liu Y."/>
        </authorList>
    </citation>
    <scope>NUCLEOTIDE SEQUENCE</scope>
    <source>
        <strain evidence="1">ZJU_SS_LIU_2023</strain>
    </source>
</reference>
<organism evidence="1 2">
    <name type="scientific">Eretmocerus hayati</name>
    <dbReference type="NCBI Taxonomy" id="131215"/>
    <lineage>
        <taxon>Eukaryota</taxon>
        <taxon>Metazoa</taxon>
        <taxon>Ecdysozoa</taxon>
        <taxon>Arthropoda</taxon>
        <taxon>Hexapoda</taxon>
        <taxon>Insecta</taxon>
        <taxon>Pterygota</taxon>
        <taxon>Neoptera</taxon>
        <taxon>Endopterygota</taxon>
        <taxon>Hymenoptera</taxon>
        <taxon>Apocrita</taxon>
        <taxon>Proctotrupomorpha</taxon>
        <taxon>Chalcidoidea</taxon>
        <taxon>Aphelinidae</taxon>
        <taxon>Aphelininae</taxon>
        <taxon>Eretmocerus</taxon>
    </lineage>
</organism>
<sequence length="751" mass="85502">MSSTQVRNLSLCVPLKSHRKLMPSILMTFDYYSQIEAILKVYKQLFRIPNLASARIVTTAKNGVTVQSFWSQKNLERQAKQTFLQEFTYTTDLHPMLETFPIDVSSELLRAYSEDENVRAVLRNVNVDGKSKQFIEIWDKNYLSKSYDLSAYDVHGDVYTEPTFSAFQLSPDRTRLLYVAEKKLPKSESFYKQKPAPKAKSDKTNEEEVSKGTEYIFKPDWGEQLVGKHQSVVVILNLEDDTINPVTTIPEEYFPAQVLWAPDGKDVIGVAYKPNKRYLGLYACSNRESYIFQLKEGQFQKLSGENLNCSSPRLSPDKKHLIWVERKISPAHRNVHRLMHLKLDRSGQPNIAVDGPAKYNVIQNDKKFYGLYDELPQRCWSSDSKYVFFSTTQRSTIKSYILNLESKALHEIDSADGSSLIILDVHEDYIASAKCSVIEPSQLLFGKFDAASSNIENIRWVHCSKVDNPLKAENLMYEVTELEHNTNEPVRDFNFIYCGKKGGPDKSVPLLVVTHGGPHASYCNQFIRRYSVFNLLGFGVLQINYRGSTGLGGDNVDYLLGKVGTVDVIDCVTAIDTALNKYPWLNPEKMSFFGGSHAGFLGAHLSGQYPDKFKAVMLLNPVIDMSSMFATTDIPDWCLAESGYPSIEKIPETYDRKDYGQILQKMLDHSPIVYVDKVKTPTLIALGSKDLRVPFSQGKMWYNRLNANNVKTKLFVYEDNHSLYKDEVAFDQDINNVLWMIEHNDIPSLPC</sequence>
<keyword evidence="2" id="KW-1185">Reference proteome</keyword>